<organism evidence="1">
    <name type="scientific">Tanacetum cinerariifolium</name>
    <name type="common">Dalmatian daisy</name>
    <name type="synonym">Chrysanthemum cinerariifolium</name>
    <dbReference type="NCBI Taxonomy" id="118510"/>
    <lineage>
        <taxon>Eukaryota</taxon>
        <taxon>Viridiplantae</taxon>
        <taxon>Streptophyta</taxon>
        <taxon>Embryophyta</taxon>
        <taxon>Tracheophyta</taxon>
        <taxon>Spermatophyta</taxon>
        <taxon>Magnoliopsida</taxon>
        <taxon>eudicotyledons</taxon>
        <taxon>Gunneridae</taxon>
        <taxon>Pentapetalae</taxon>
        <taxon>asterids</taxon>
        <taxon>campanulids</taxon>
        <taxon>Asterales</taxon>
        <taxon>Asteraceae</taxon>
        <taxon>Asteroideae</taxon>
        <taxon>Anthemideae</taxon>
        <taxon>Anthemidinae</taxon>
        <taxon>Tanacetum</taxon>
    </lineage>
</organism>
<dbReference type="AlphaFoldDB" id="A0A699L3Q7"/>
<keyword evidence="1" id="KW-0808">Transferase</keyword>
<proteinExistence type="predicted"/>
<gene>
    <name evidence="1" type="ORF">Tci_690131</name>
</gene>
<dbReference type="EMBL" id="BKCJ010569733">
    <property type="protein sequence ID" value="GFB18160.1"/>
    <property type="molecule type" value="Genomic_DNA"/>
</dbReference>
<accession>A0A699L3Q7</accession>
<protein>
    <submittedName>
        <fullName evidence="1">Reverse transcriptase zinc-binding domain-containing protein</fullName>
    </submittedName>
</protein>
<comment type="caution">
    <text evidence="1">The sequence shown here is derived from an EMBL/GenBank/DDBJ whole genome shotgun (WGS) entry which is preliminary data.</text>
</comment>
<name>A0A699L3Q7_TANCI</name>
<dbReference type="GO" id="GO:0003964">
    <property type="term" value="F:RNA-directed DNA polymerase activity"/>
    <property type="evidence" value="ECO:0007669"/>
    <property type="project" value="UniProtKB-KW"/>
</dbReference>
<evidence type="ECO:0000313" key="1">
    <source>
        <dbReference type="EMBL" id="GFB18160.1"/>
    </source>
</evidence>
<reference evidence="1" key="1">
    <citation type="journal article" date="2019" name="Sci. Rep.">
        <title>Draft genome of Tanacetum cinerariifolium, the natural source of mosquito coil.</title>
        <authorList>
            <person name="Yamashiro T."/>
            <person name="Shiraishi A."/>
            <person name="Satake H."/>
            <person name="Nakayama K."/>
        </authorList>
    </citation>
    <scope>NUCLEOTIDE SEQUENCE</scope>
</reference>
<keyword evidence="1" id="KW-0548">Nucleotidyltransferase</keyword>
<sequence length="127" mass="14898">MTWKMMRIKLNLKINATDWCNIVNEIGSMKCNNSIRSIITMICLGSVVYNIWKEKNNRLFTYVKMDIDFLSNVIISGVKIHLMSLQVKDLAAGRRTAKEWDVKFKMNKNQTVKEYLAKADQVVFMQW</sequence>
<keyword evidence="1" id="KW-0695">RNA-directed DNA polymerase</keyword>